<dbReference type="EMBL" id="JAROYP010000001">
    <property type="protein sequence ID" value="MDH5159826.1"/>
    <property type="molecule type" value="Genomic_DNA"/>
</dbReference>
<dbReference type="Proteomes" id="UP001159179">
    <property type="component" value="Unassembled WGS sequence"/>
</dbReference>
<accession>A0AAW6SSM4</accession>
<sequence length="70" mass="7662">MAVYKSKYRELKFYVDGELHAFSSGSFSTNDAKVIAVLDGLTDAKRVDEPKTEEVAPKPKAPAKKKSSGK</sequence>
<protein>
    <submittedName>
        <fullName evidence="2">Uncharacterized protein</fullName>
    </submittedName>
</protein>
<reference evidence="2" key="1">
    <citation type="submission" date="2023-03" db="EMBL/GenBank/DDBJ databases">
        <title>Bacterial isolates from washroom surfaces on a university campus.</title>
        <authorList>
            <person name="Holman D.B."/>
            <person name="Gzyl K.E."/>
            <person name="Taheri A.E."/>
        </authorList>
    </citation>
    <scope>NUCLEOTIDE SEQUENCE</scope>
    <source>
        <strain evidence="2">RD03</strain>
    </source>
</reference>
<feature type="compositionally biased region" description="Basic and acidic residues" evidence="1">
    <location>
        <begin position="46"/>
        <end position="57"/>
    </location>
</feature>
<name>A0AAW6SSM4_9BACI</name>
<evidence type="ECO:0000313" key="2">
    <source>
        <dbReference type="EMBL" id="MDH5159826.1"/>
    </source>
</evidence>
<dbReference type="RefSeq" id="WP_280615666.1">
    <property type="nucleotide sequence ID" value="NZ_JAROYP010000001.1"/>
</dbReference>
<feature type="region of interest" description="Disordered" evidence="1">
    <location>
        <begin position="46"/>
        <end position="70"/>
    </location>
</feature>
<evidence type="ECO:0000313" key="3">
    <source>
        <dbReference type="Proteomes" id="UP001159179"/>
    </source>
</evidence>
<dbReference type="AlphaFoldDB" id="A0AAW6SSM4"/>
<feature type="compositionally biased region" description="Basic residues" evidence="1">
    <location>
        <begin position="61"/>
        <end position="70"/>
    </location>
</feature>
<organism evidence="2 3">
    <name type="scientific">Heyndrickxia oleronia</name>
    <dbReference type="NCBI Taxonomy" id="38875"/>
    <lineage>
        <taxon>Bacteria</taxon>
        <taxon>Bacillati</taxon>
        <taxon>Bacillota</taxon>
        <taxon>Bacilli</taxon>
        <taxon>Bacillales</taxon>
        <taxon>Bacillaceae</taxon>
        <taxon>Heyndrickxia</taxon>
    </lineage>
</organism>
<proteinExistence type="predicted"/>
<comment type="caution">
    <text evidence="2">The sequence shown here is derived from an EMBL/GenBank/DDBJ whole genome shotgun (WGS) entry which is preliminary data.</text>
</comment>
<evidence type="ECO:0000256" key="1">
    <source>
        <dbReference type="SAM" id="MobiDB-lite"/>
    </source>
</evidence>
<gene>
    <name evidence="2" type="ORF">P5X88_02695</name>
</gene>